<evidence type="ECO:0000313" key="2">
    <source>
        <dbReference type="EMBL" id="KIM99221.1"/>
    </source>
</evidence>
<evidence type="ECO:0000259" key="1">
    <source>
        <dbReference type="Pfam" id="PF06985"/>
    </source>
</evidence>
<feature type="non-terminal residue" evidence="2">
    <location>
        <position position="162"/>
    </location>
</feature>
<gene>
    <name evidence="2" type="ORF">OIDMADRAFT_94153</name>
</gene>
<evidence type="ECO:0000313" key="3">
    <source>
        <dbReference type="Proteomes" id="UP000054321"/>
    </source>
</evidence>
<dbReference type="AlphaFoldDB" id="A0A0C3HA38"/>
<reference evidence="3" key="2">
    <citation type="submission" date="2015-01" db="EMBL/GenBank/DDBJ databases">
        <title>Evolutionary Origins and Diversification of the Mycorrhizal Mutualists.</title>
        <authorList>
            <consortium name="DOE Joint Genome Institute"/>
            <consortium name="Mycorrhizal Genomics Consortium"/>
            <person name="Kohler A."/>
            <person name="Kuo A."/>
            <person name="Nagy L.G."/>
            <person name="Floudas D."/>
            <person name="Copeland A."/>
            <person name="Barry K.W."/>
            <person name="Cichocki N."/>
            <person name="Veneault-Fourrey C."/>
            <person name="LaButti K."/>
            <person name="Lindquist E.A."/>
            <person name="Lipzen A."/>
            <person name="Lundell T."/>
            <person name="Morin E."/>
            <person name="Murat C."/>
            <person name="Riley R."/>
            <person name="Ohm R."/>
            <person name="Sun H."/>
            <person name="Tunlid A."/>
            <person name="Henrissat B."/>
            <person name="Grigoriev I.V."/>
            <person name="Hibbett D.S."/>
            <person name="Martin F."/>
        </authorList>
    </citation>
    <scope>NUCLEOTIDE SEQUENCE [LARGE SCALE GENOMIC DNA]</scope>
    <source>
        <strain evidence="3">Zn</strain>
    </source>
</reference>
<dbReference type="PANTHER" id="PTHR24148">
    <property type="entry name" value="ANKYRIN REPEAT DOMAIN-CONTAINING PROTEIN 39 HOMOLOG-RELATED"/>
    <property type="match status" value="1"/>
</dbReference>
<proteinExistence type="predicted"/>
<sequence>APDFDALSYTWGENIPAVICCNGHELVVQQNLFQFLKQLASNTDFASPRRHIWIDAICINQADVKEKGRQIPLMKDIYSTASRVLVWLGQAEKGSDLAMDSLEHIITKLEHLPIDAGAAYVGMLGLDIYNPLWPALGHLFRRAWFRRLWVVQEVALGKRIIV</sequence>
<accession>A0A0C3HA38</accession>
<protein>
    <recommendedName>
        <fullName evidence="1">Heterokaryon incompatibility domain-containing protein</fullName>
    </recommendedName>
</protein>
<dbReference type="PANTHER" id="PTHR24148:SF73">
    <property type="entry name" value="HET DOMAIN PROTEIN (AFU_ORTHOLOGUE AFUA_8G01020)"/>
    <property type="match status" value="1"/>
</dbReference>
<dbReference type="OrthoDB" id="3556612at2759"/>
<dbReference type="HOGENOM" id="CLU_004184_6_0_1"/>
<dbReference type="Pfam" id="PF06985">
    <property type="entry name" value="HET"/>
    <property type="match status" value="1"/>
</dbReference>
<dbReference type="STRING" id="913774.A0A0C3HA38"/>
<dbReference type="InParanoid" id="A0A0C3HA38"/>
<organism evidence="2 3">
    <name type="scientific">Oidiodendron maius (strain Zn)</name>
    <dbReference type="NCBI Taxonomy" id="913774"/>
    <lineage>
        <taxon>Eukaryota</taxon>
        <taxon>Fungi</taxon>
        <taxon>Dikarya</taxon>
        <taxon>Ascomycota</taxon>
        <taxon>Pezizomycotina</taxon>
        <taxon>Leotiomycetes</taxon>
        <taxon>Leotiomycetes incertae sedis</taxon>
        <taxon>Myxotrichaceae</taxon>
        <taxon>Oidiodendron</taxon>
    </lineage>
</organism>
<dbReference type="EMBL" id="KN832879">
    <property type="protein sequence ID" value="KIM99221.1"/>
    <property type="molecule type" value="Genomic_DNA"/>
</dbReference>
<dbReference type="InterPro" id="IPR052895">
    <property type="entry name" value="HetReg/Transcr_Mod"/>
</dbReference>
<name>A0A0C3HA38_OIDMZ</name>
<feature type="domain" description="Heterokaryon incompatibility" evidence="1">
    <location>
        <begin position="4"/>
        <end position="153"/>
    </location>
</feature>
<feature type="non-terminal residue" evidence="2">
    <location>
        <position position="1"/>
    </location>
</feature>
<dbReference type="InterPro" id="IPR010730">
    <property type="entry name" value="HET"/>
</dbReference>
<keyword evidence="3" id="KW-1185">Reference proteome</keyword>
<dbReference type="Proteomes" id="UP000054321">
    <property type="component" value="Unassembled WGS sequence"/>
</dbReference>
<reference evidence="2 3" key="1">
    <citation type="submission" date="2014-04" db="EMBL/GenBank/DDBJ databases">
        <authorList>
            <consortium name="DOE Joint Genome Institute"/>
            <person name="Kuo A."/>
            <person name="Martino E."/>
            <person name="Perotto S."/>
            <person name="Kohler A."/>
            <person name="Nagy L.G."/>
            <person name="Floudas D."/>
            <person name="Copeland A."/>
            <person name="Barry K.W."/>
            <person name="Cichocki N."/>
            <person name="Veneault-Fourrey C."/>
            <person name="LaButti K."/>
            <person name="Lindquist E.A."/>
            <person name="Lipzen A."/>
            <person name="Lundell T."/>
            <person name="Morin E."/>
            <person name="Murat C."/>
            <person name="Sun H."/>
            <person name="Tunlid A."/>
            <person name="Henrissat B."/>
            <person name="Grigoriev I.V."/>
            <person name="Hibbett D.S."/>
            <person name="Martin F."/>
            <person name="Nordberg H.P."/>
            <person name="Cantor M.N."/>
            <person name="Hua S.X."/>
        </authorList>
    </citation>
    <scope>NUCLEOTIDE SEQUENCE [LARGE SCALE GENOMIC DNA]</scope>
    <source>
        <strain evidence="2 3">Zn</strain>
    </source>
</reference>